<evidence type="ECO:0000313" key="2">
    <source>
        <dbReference type="Proteomes" id="UP000192319"/>
    </source>
</evidence>
<reference evidence="1 2" key="1">
    <citation type="submission" date="2017-02" db="EMBL/GenBank/DDBJ databases">
        <title>The new phylogeny of genus Mycobacterium.</title>
        <authorList>
            <person name="Tortoli E."/>
            <person name="Trovato A."/>
            <person name="Cirillo D.M."/>
        </authorList>
    </citation>
    <scope>NUCLEOTIDE SEQUENCE [LARGE SCALE GENOMIC DNA]</scope>
    <source>
        <strain evidence="1 2">DSM 45230</strain>
    </source>
</reference>
<dbReference type="Gene3D" id="1.20.1260.20">
    <property type="entry name" value="PPE superfamily"/>
    <property type="match status" value="1"/>
</dbReference>
<gene>
    <name evidence="1" type="ORF">BST11_20365</name>
</gene>
<protein>
    <recommendedName>
        <fullName evidence="3">PPE family C-terminal domain-containing protein</fullName>
    </recommendedName>
</protein>
<name>A0ABX3R4I2_9MYCO</name>
<evidence type="ECO:0000313" key="1">
    <source>
        <dbReference type="EMBL" id="OQZ88946.1"/>
    </source>
</evidence>
<proteinExistence type="predicted"/>
<evidence type="ECO:0008006" key="3">
    <source>
        <dbReference type="Google" id="ProtNLM"/>
    </source>
</evidence>
<accession>A0ABX3R4I2</accession>
<comment type="caution">
    <text evidence="1">The sequence shown here is derived from an EMBL/GenBank/DDBJ whole genome shotgun (WGS) entry which is preliminary data.</text>
</comment>
<dbReference type="Proteomes" id="UP000192319">
    <property type="component" value="Unassembled WGS sequence"/>
</dbReference>
<keyword evidence="2" id="KW-1185">Reference proteome</keyword>
<organism evidence="1 2">
    <name type="scientific">Mycobacterium alsense</name>
    <dbReference type="NCBI Taxonomy" id="324058"/>
    <lineage>
        <taxon>Bacteria</taxon>
        <taxon>Bacillati</taxon>
        <taxon>Actinomycetota</taxon>
        <taxon>Actinomycetes</taxon>
        <taxon>Mycobacteriales</taxon>
        <taxon>Mycobacteriaceae</taxon>
        <taxon>Mycobacterium</taxon>
    </lineage>
</organism>
<sequence length="31" mass="2912">MHAGAGPGPMAAAAVAWDGLAGESGRSDPCT</sequence>
<dbReference type="SUPFAM" id="SSF140459">
    <property type="entry name" value="PE/PPE dimer-like"/>
    <property type="match status" value="1"/>
</dbReference>
<dbReference type="EMBL" id="MVHD01000043">
    <property type="protein sequence ID" value="OQZ88946.1"/>
    <property type="molecule type" value="Genomic_DNA"/>
</dbReference>
<dbReference type="InterPro" id="IPR038332">
    <property type="entry name" value="PPE_sf"/>
</dbReference>